<dbReference type="Proteomes" id="UP000623440">
    <property type="component" value="Unassembled WGS sequence"/>
</dbReference>
<name>A0ABR8DTD3_9NOSO</name>
<evidence type="ECO:0000313" key="2">
    <source>
        <dbReference type="Proteomes" id="UP000623440"/>
    </source>
</evidence>
<organism evidence="1 2">
    <name type="scientific">Nostoc flagelliforme FACHB-838</name>
    <dbReference type="NCBI Taxonomy" id="2692904"/>
    <lineage>
        <taxon>Bacteria</taxon>
        <taxon>Bacillati</taxon>
        <taxon>Cyanobacteriota</taxon>
        <taxon>Cyanophyceae</taxon>
        <taxon>Nostocales</taxon>
        <taxon>Nostocaceae</taxon>
        <taxon>Nostoc</taxon>
    </lineage>
</organism>
<accession>A0ABR8DTD3</accession>
<reference evidence="1 2" key="1">
    <citation type="journal article" date="2020" name="ISME J.">
        <title>Comparative genomics reveals insights into cyanobacterial evolution and habitat adaptation.</title>
        <authorList>
            <person name="Chen M.Y."/>
            <person name="Teng W.K."/>
            <person name="Zhao L."/>
            <person name="Hu C.X."/>
            <person name="Zhou Y.K."/>
            <person name="Han B.P."/>
            <person name="Song L.R."/>
            <person name="Shu W.S."/>
        </authorList>
    </citation>
    <scope>NUCLEOTIDE SEQUENCE [LARGE SCALE GENOMIC DNA]</scope>
    <source>
        <strain evidence="1 2">FACHB-838</strain>
    </source>
</reference>
<sequence length="102" mass="11914">MNTSTSIYDSFISLDNLKLAWDRVRYCDRSDSRDWIGLKVFAANRDHNLELLRQTLTGRTFEASYLEIKYLPKASRRLRCRDSLCSTQRKAIAQSRASKDFS</sequence>
<keyword evidence="2" id="KW-1185">Reference proteome</keyword>
<evidence type="ECO:0008006" key="3">
    <source>
        <dbReference type="Google" id="ProtNLM"/>
    </source>
</evidence>
<dbReference type="EMBL" id="JACJSI010000066">
    <property type="protein sequence ID" value="MBD2532696.1"/>
    <property type="molecule type" value="Genomic_DNA"/>
</dbReference>
<protein>
    <recommendedName>
        <fullName evidence="3">Transposase</fullName>
    </recommendedName>
</protein>
<proteinExistence type="predicted"/>
<evidence type="ECO:0000313" key="1">
    <source>
        <dbReference type="EMBL" id="MBD2532696.1"/>
    </source>
</evidence>
<dbReference type="RefSeq" id="WP_190943309.1">
    <property type="nucleotide sequence ID" value="NZ_JACJSI010000066.1"/>
</dbReference>
<comment type="caution">
    <text evidence="1">The sequence shown here is derived from an EMBL/GenBank/DDBJ whole genome shotgun (WGS) entry which is preliminary data.</text>
</comment>
<gene>
    <name evidence="1" type="ORF">H6G97_25165</name>
</gene>